<reference evidence="1" key="1">
    <citation type="journal article" date="2020" name="Nature">
        <title>Giant virus diversity and host interactions through global metagenomics.</title>
        <authorList>
            <person name="Schulz F."/>
            <person name="Roux S."/>
            <person name="Paez-Espino D."/>
            <person name="Jungbluth S."/>
            <person name="Walsh D.A."/>
            <person name="Denef V.J."/>
            <person name="McMahon K.D."/>
            <person name="Konstantinidis K.T."/>
            <person name="Eloe-Fadrosh E.A."/>
            <person name="Kyrpides N.C."/>
            <person name="Woyke T."/>
        </authorList>
    </citation>
    <scope>NUCLEOTIDE SEQUENCE</scope>
    <source>
        <strain evidence="1">GVMAG-M-3300021354-14</strain>
    </source>
</reference>
<dbReference type="EMBL" id="MN739449">
    <property type="protein sequence ID" value="QHT05070.1"/>
    <property type="molecule type" value="Genomic_DNA"/>
</dbReference>
<accession>A0A6C0CMF4</accession>
<sequence length="524" mass="61496">MQCLSLSQLNDLKFVVTNNTDENVFLKVNQPYRNDTQDYVIRLINLALNNQSKSVHAGNFDINKTMETFPAINFILFNFEGMHQTLRNNPDHLYVIFYISLRGIVYILSKKVNNQTCFNIFYNNVDFQPNAIRRPSVSPLEFKQYVSKSPGIKTKIRRSWKGMKEAVRRILRMAPSQSTLKITQQQNTFQITQHLSPKPASEVKQTLFSFNLYVMYKTLKYIAKDLRNLPRTLDIPNKMSYGMVDVRGDGWCGYYALGLINFLKYDRLTQPLDMFNDVTSFIPNPHKPIYHLMDVQEFGIYGLNHRLNIAIYTLQPDDRYILQVLFYNSKFTTWIFPILIGNGHYNILCKRRVTSYQIGFEGNDAKHILQNTTIPNDGTFTFDKYEESRDHSPICRPLHWRQKKRIVKSILQMIPDYTLENETYYIITIIDAWRRVQIPYILNHTLCCIITDCNIGRYLKELRNHFTCGVVYVKTLKSCVLVWSRNTYRIQIGNPVDFKERLDLSHNDGNSFETLSSLCTFLLR</sequence>
<organism evidence="1">
    <name type="scientific">viral metagenome</name>
    <dbReference type="NCBI Taxonomy" id="1070528"/>
    <lineage>
        <taxon>unclassified sequences</taxon>
        <taxon>metagenomes</taxon>
        <taxon>organismal metagenomes</taxon>
    </lineage>
</organism>
<dbReference type="AlphaFoldDB" id="A0A6C0CMF4"/>
<name>A0A6C0CMF4_9ZZZZ</name>
<protein>
    <submittedName>
        <fullName evidence="1">Uncharacterized protein</fullName>
    </submittedName>
</protein>
<evidence type="ECO:0000313" key="1">
    <source>
        <dbReference type="EMBL" id="QHT05070.1"/>
    </source>
</evidence>
<proteinExistence type="predicted"/>